<dbReference type="GO" id="GO:0009231">
    <property type="term" value="P:riboflavin biosynthetic process"/>
    <property type="evidence" value="ECO:0007669"/>
    <property type="project" value="InterPro"/>
</dbReference>
<comment type="caution">
    <text evidence="2">The sequence shown here is derived from an EMBL/GenBank/DDBJ whole genome shotgun (WGS) entry which is preliminary data.</text>
</comment>
<gene>
    <name evidence="2" type="ORF">DFR70_103803</name>
</gene>
<protein>
    <submittedName>
        <fullName evidence="2">Dihydrofolate reductase</fullName>
    </submittedName>
</protein>
<dbReference type="OrthoDB" id="7949219at2"/>
<dbReference type="Proteomes" id="UP000247569">
    <property type="component" value="Unassembled WGS sequence"/>
</dbReference>
<dbReference type="Pfam" id="PF01872">
    <property type="entry name" value="RibD_C"/>
    <property type="match status" value="1"/>
</dbReference>
<organism evidence="2 3">
    <name type="scientific">Nocardia tenerifensis</name>
    <dbReference type="NCBI Taxonomy" id="228006"/>
    <lineage>
        <taxon>Bacteria</taxon>
        <taxon>Bacillati</taxon>
        <taxon>Actinomycetota</taxon>
        <taxon>Actinomycetes</taxon>
        <taxon>Mycobacteriales</taxon>
        <taxon>Nocardiaceae</taxon>
        <taxon>Nocardia</taxon>
    </lineage>
</organism>
<dbReference type="SUPFAM" id="SSF53597">
    <property type="entry name" value="Dihydrofolate reductase-like"/>
    <property type="match status" value="1"/>
</dbReference>
<dbReference type="EMBL" id="QJKF01000003">
    <property type="protein sequence ID" value="PXX67047.1"/>
    <property type="molecule type" value="Genomic_DNA"/>
</dbReference>
<dbReference type="GO" id="GO:0008703">
    <property type="term" value="F:5-amino-6-(5-phosphoribosylamino)uracil reductase activity"/>
    <property type="evidence" value="ECO:0007669"/>
    <property type="project" value="InterPro"/>
</dbReference>
<dbReference type="InterPro" id="IPR002734">
    <property type="entry name" value="RibDG_C"/>
</dbReference>
<evidence type="ECO:0000313" key="3">
    <source>
        <dbReference type="Proteomes" id="UP000247569"/>
    </source>
</evidence>
<dbReference type="AlphaFoldDB" id="A0A318KU57"/>
<proteinExistence type="predicted"/>
<dbReference type="Gene3D" id="3.40.430.10">
    <property type="entry name" value="Dihydrofolate Reductase, subunit A"/>
    <property type="match status" value="1"/>
</dbReference>
<name>A0A318KU57_9NOCA</name>
<keyword evidence="3" id="KW-1185">Reference proteome</keyword>
<evidence type="ECO:0000313" key="2">
    <source>
        <dbReference type="EMBL" id="PXX67047.1"/>
    </source>
</evidence>
<evidence type="ECO:0000259" key="1">
    <source>
        <dbReference type="Pfam" id="PF01872"/>
    </source>
</evidence>
<sequence>MRKVIVVNIMSLDGCYEGPGGNVMALPMDAAFDRYNLERIETADTVLLGGGSYALFQGFWPGVAQDPAASATNQAFAKRYNAIDKVVVADHATRPAAGHPWADNTTIVARADAHAKVRALKAENGGDIVVFASRVLWHDLLAHGLVDELHLMVGATPVGAGTPLFSANVAGLHPIDTRTFYDSGNVLLRYRVEQLA</sequence>
<dbReference type="RefSeq" id="WP_040730335.1">
    <property type="nucleotide sequence ID" value="NZ_QJKF01000003.1"/>
</dbReference>
<reference evidence="2 3" key="1">
    <citation type="submission" date="2018-05" db="EMBL/GenBank/DDBJ databases">
        <title>Genomic Encyclopedia of Type Strains, Phase IV (KMG-IV): sequencing the most valuable type-strain genomes for metagenomic binning, comparative biology and taxonomic classification.</title>
        <authorList>
            <person name="Goeker M."/>
        </authorList>
    </citation>
    <scope>NUCLEOTIDE SEQUENCE [LARGE SCALE GENOMIC DNA]</scope>
    <source>
        <strain evidence="2 3">DSM 44704</strain>
    </source>
</reference>
<dbReference type="InterPro" id="IPR024072">
    <property type="entry name" value="DHFR-like_dom_sf"/>
</dbReference>
<accession>A0A318KU57</accession>
<feature type="domain" description="Bacterial bifunctional deaminase-reductase C-terminal" evidence="1">
    <location>
        <begin position="2"/>
        <end position="166"/>
    </location>
</feature>